<sequence length="787" mass="88967">MVDAPSKAVSSSPSYDQLETINQLRLQVDTEKEENRLIKEQLEQLKSETKEQISTLQDELEKAADKLKKKQESYMQLHGEKEKLFKETSTQIKDLQESQERDQKRHAEQMSKLQQQIERSKLEVESQHASSERYTEELQQKLEELQREMNKATVAANQQMNEQAVKYVAEIDALRDKLSKAMRDKEDVDTQLQDARKAANDAVSEMQAAQAKRDEQITAVQEINKVAEKRKSLLDELAIKYQKEYDSHRQNVAKMEEKHREEIQRLQEQLEGQKKTIDQLNRQLPVIEELNKKVASLEESKSWLERRLTETEDELSTAVSSHNNEMAEQLAKQQAEIEELQVTQRSEMDELKQEREKAEEEWRTKEAALQDDLKSLKNKSNHLKQEILDTEDKKKIHEKKGMVMMKDLKRQLHAERRRAEKLQTKLQEVLSEGQGRNMDDLFQSPDSEKNFGENSSVSSWGAGASGVGKDSIASWPQSPLSGNTSQLSDVSVGDEYSDLLRRVGALQQEKWALEEKVNHLETSNACMADDLLNKASIIEHYVMESRSGPKPGHIASPHGTHHHSERDRDEKSGLQKVIDLVNNKTGASSNSINSDMNRKLQAMLEETLTKNMHLQQDLELMSQEVVRLSKLSVSGEVRRVGEGEAGEGGGSDRKNQPGIPEGSQETKLDSSLTYSQNKNTVDISADNLTKQAATLPSSSSYSSSPSSLPTSTADVLSEENNTGPELIEENYVNKDLKEEDKDTSKGNTNTLATTSPTAVMEDNEFRVKTSEIESSDEGSTGFISKGT</sequence>
<dbReference type="InterPro" id="IPR026204">
    <property type="entry name" value="GRIPAP1"/>
</dbReference>
<feature type="compositionally biased region" description="Polar residues" evidence="2">
    <location>
        <begin position="777"/>
        <end position="787"/>
    </location>
</feature>
<feature type="region of interest" description="Disordered" evidence="2">
    <location>
        <begin position="432"/>
        <end position="489"/>
    </location>
</feature>
<comment type="caution">
    <text evidence="3">The sequence shown here is derived from an EMBL/GenBank/DDBJ whole genome shotgun (WGS) entry which is preliminary data.</text>
</comment>
<feature type="compositionally biased region" description="Basic and acidic residues" evidence="2">
    <location>
        <begin position="562"/>
        <end position="571"/>
    </location>
</feature>
<dbReference type="EMBL" id="BLXT01000474">
    <property type="protein sequence ID" value="GFN77409.1"/>
    <property type="molecule type" value="Genomic_DNA"/>
</dbReference>
<feature type="compositionally biased region" description="Low complexity" evidence="2">
    <location>
        <begin position="694"/>
        <end position="713"/>
    </location>
</feature>
<name>A0AAV3Y417_9GAST</name>
<feature type="region of interest" description="Disordered" evidence="2">
    <location>
        <begin position="79"/>
        <end position="137"/>
    </location>
</feature>
<dbReference type="GO" id="GO:0099152">
    <property type="term" value="P:regulation of neurotransmitter receptor transport, endosome to postsynaptic membrane"/>
    <property type="evidence" value="ECO:0007669"/>
    <property type="project" value="TreeGrafter"/>
</dbReference>
<dbReference type="GO" id="GO:0098978">
    <property type="term" value="C:glutamatergic synapse"/>
    <property type="evidence" value="ECO:0007669"/>
    <property type="project" value="TreeGrafter"/>
</dbReference>
<feature type="coiled-coil region" evidence="1">
    <location>
        <begin position="597"/>
        <end position="624"/>
    </location>
</feature>
<feature type="compositionally biased region" description="Polar residues" evidence="2">
    <location>
        <begin position="474"/>
        <end position="489"/>
    </location>
</feature>
<feature type="compositionally biased region" description="Polar residues" evidence="2">
    <location>
        <begin position="663"/>
        <end position="672"/>
    </location>
</feature>
<organism evidence="3 4">
    <name type="scientific">Plakobranchus ocellatus</name>
    <dbReference type="NCBI Taxonomy" id="259542"/>
    <lineage>
        <taxon>Eukaryota</taxon>
        <taxon>Metazoa</taxon>
        <taxon>Spiralia</taxon>
        <taxon>Lophotrochozoa</taxon>
        <taxon>Mollusca</taxon>
        <taxon>Gastropoda</taxon>
        <taxon>Heterobranchia</taxon>
        <taxon>Euthyneura</taxon>
        <taxon>Panpulmonata</taxon>
        <taxon>Sacoglossa</taxon>
        <taxon>Placobranchoidea</taxon>
        <taxon>Plakobranchidae</taxon>
        <taxon>Plakobranchus</taxon>
    </lineage>
</organism>
<feature type="compositionally biased region" description="Basic and acidic residues" evidence="2">
    <location>
        <begin position="118"/>
        <end position="137"/>
    </location>
</feature>
<protein>
    <submittedName>
        <fullName evidence="3">Grip1-associated protein 1</fullName>
    </submittedName>
</protein>
<dbReference type="PANTHER" id="PTHR18978:SF1">
    <property type="entry name" value="GRIP1-ASSOCIATED PROTEIN 1"/>
    <property type="match status" value="1"/>
</dbReference>
<feature type="region of interest" description="Disordered" evidence="2">
    <location>
        <begin position="694"/>
        <end position="787"/>
    </location>
</feature>
<proteinExistence type="predicted"/>
<gene>
    <name evidence="3" type="ORF">PoB_000391500</name>
</gene>
<dbReference type="Proteomes" id="UP000735302">
    <property type="component" value="Unassembled WGS sequence"/>
</dbReference>
<dbReference type="GO" id="GO:1905244">
    <property type="term" value="P:regulation of modification of synaptic structure"/>
    <property type="evidence" value="ECO:0007669"/>
    <property type="project" value="TreeGrafter"/>
</dbReference>
<dbReference type="PANTHER" id="PTHR18978">
    <property type="entry name" value="GRIP-1 ASSOCIATED PROTEIN 1"/>
    <property type="match status" value="1"/>
</dbReference>
<dbReference type="GO" id="GO:0098837">
    <property type="term" value="C:postsynaptic recycling endosome"/>
    <property type="evidence" value="ECO:0007669"/>
    <property type="project" value="TreeGrafter"/>
</dbReference>
<feature type="compositionally biased region" description="Polar residues" evidence="2">
    <location>
        <begin position="745"/>
        <end position="757"/>
    </location>
</feature>
<evidence type="ECO:0000313" key="4">
    <source>
        <dbReference type="Proteomes" id="UP000735302"/>
    </source>
</evidence>
<dbReference type="AlphaFoldDB" id="A0AAV3Y417"/>
<accession>A0AAV3Y417</accession>
<dbReference type="GO" id="GO:0098998">
    <property type="term" value="C:extrinsic component of postsynaptic early endosome membrane"/>
    <property type="evidence" value="ECO:0007669"/>
    <property type="project" value="TreeGrafter"/>
</dbReference>
<dbReference type="GO" id="GO:0098887">
    <property type="term" value="P:neurotransmitter receptor transport, endosome to postsynaptic membrane"/>
    <property type="evidence" value="ECO:0007669"/>
    <property type="project" value="TreeGrafter"/>
</dbReference>
<feature type="compositionally biased region" description="Basic and acidic residues" evidence="2">
    <location>
        <begin position="94"/>
        <end position="109"/>
    </location>
</feature>
<feature type="region of interest" description="Disordered" evidence="2">
    <location>
        <begin position="546"/>
        <end position="571"/>
    </location>
</feature>
<keyword evidence="1" id="KW-0175">Coiled coil</keyword>
<feature type="compositionally biased region" description="Basic and acidic residues" evidence="2">
    <location>
        <begin position="731"/>
        <end position="744"/>
    </location>
</feature>
<evidence type="ECO:0000256" key="2">
    <source>
        <dbReference type="SAM" id="MobiDB-lite"/>
    </source>
</evidence>
<reference evidence="3 4" key="1">
    <citation type="journal article" date="2021" name="Elife">
        <title>Chloroplast acquisition without the gene transfer in kleptoplastic sea slugs, Plakobranchus ocellatus.</title>
        <authorList>
            <person name="Maeda T."/>
            <person name="Takahashi S."/>
            <person name="Yoshida T."/>
            <person name="Shimamura S."/>
            <person name="Takaki Y."/>
            <person name="Nagai Y."/>
            <person name="Toyoda A."/>
            <person name="Suzuki Y."/>
            <person name="Arimoto A."/>
            <person name="Ishii H."/>
            <person name="Satoh N."/>
            <person name="Nishiyama T."/>
            <person name="Hasebe M."/>
            <person name="Maruyama T."/>
            <person name="Minagawa J."/>
            <person name="Obokata J."/>
            <person name="Shigenobu S."/>
        </authorList>
    </citation>
    <scope>NUCLEOTIDE SEQUENCE [LARGE SCALE GENOMIC DNA]</scope>
</reference>
<evidence type="ECO:0000313" key="3">
    <source>
        <dbReference type="EMBL" id="GFN77409.1"/>
    </source>
</evidence>
<dbReference type="GO" id="GO:0099158">
    <property type="term" value="P:regulation of recycling endosome localization within postsynapse"/>
    <property type="evidence" value="ECO:0007669"/>
    <property type="project" value="TreeGrafter"/>
</dbReference>
<keyword evidence="4" id="KW-1185">Reference proteome</keyword>
<feature type="coiled-coil region" evidence="1">
    <location>
        <begin position="238"/>
        <end position="432"/>
    </location>
</feature>
<evidence type="ECO:0000256" key="1">
    <source>
        <dbReference type="SAM" id="Coils"/>
    </source>
</evidence>
<feature type="region of interest" description="Disordered" evidence="2">
    <location>
        <begin position="638"/>
        <end position="672"/>
    </location>
</feature>